<keyword evidence="3 5" id="KW-0371">Homeobox</keyword>
<dbReference type="InterPro" id="IPR050649">
    <property type="entry name" value="Paired_Homeobox_TFs"/>
</dbReference>
<keyword evidence="9" id="KW-1185">Reference proteome</keyword>
<dbReference type="PROSITE" id="PS50071">
    <property type="entry name" value="HOMEOBOX_2"/>
    <property type="match status" value="1"/>
</dbReference>
<dbReference type="CDD" id="cd00086">
    <property type="entry name" value="homeodomain"/>
    <property type="match status" value="1"/>
</dbReference>
<name>A0AA85INW9_TRIRE</name>
<evidence type="ECO:0000313" key="10">
    <source>
        <dbReference type="WBParaSite" id="TREG1_101340.1"/>
    </source>
</evidence>
<comment type="subcellular location">
    <subcellularLocation>
        <location evidence="1 5 6">Nucleus</location>
    </subcellularLocation>
</comment>
<evidence type="ECO:0000256" key="5">
    <source>
        <dbReference type="PROSITE-ProRule" id="PRU00108"/>
    </source>
</evidence>
<dbReference type="SMART" id="SM00389">
    <property type="entry name" value="HOX"/>
    <property type="match status" value="1"/>
</dbReference>
<feature type="compositionally biased region" description="Low complexity" evidence="7">
    <location>
        <begin position="617"/>
        <end position="628"/>
    </location>
</feature>
<evidence type="ECO:0000256" key="3">
    <source>
        <dbReference type="ARBA" id="ARBA00023155"/>
    </source>
</evidence>
<evidence type="ECO:0000259" key="8">
    <source>
        <dbReference type="PROSITE" id="PS50071"/>
    </source>
</evidence>
<dbReference type="AlphaFoldDB" id="A0AA85INW9"/>
<sequence>MSESFYPILESSYRQRQVVVGEEEEEDGDNCGAIHLECPVNTDDRITAGESFPDNILLPSLLTTSTNGKLRPYAICAPTQINSITQKFYTDPPKLPSYFSFTSTASATSLSTATAATTTTTPGSITAPTQNPISDHTNINRNNNNNDNLNQNTNYSHCIPTNPILRSTNYDASRYINDKNNNKLLKSNDDSTDFLVNNPFNLNSSMSNNSNNTINNNHHISAIHRTTNCNSRDKVKKRRNRTTFTSHQLNEMERIFQKTHYPDVYAREQLALRTGLTEARVQVWFQNRRAKWRKRERLGGSGSLTNGSSDIGLQLSFSEQNDLSTMNNSSSSTAVFAAAAAACAMAAAVTAGTNLQGSNLCSTNNHLHKHMNTQNNNNASNNYLFSPSNSSSFIPNPCVTDTRRLGGLFEQSISLNTNNHENNLLHHSRHFCESNPYFSLTLNKLTRSGMNSTDVNTGKLSQESQLLTSMEKSDEKNLFRDEFDTFRPSSTSTSELSSSFMSKSSYIQHDGELPQQQRHHYSQNSTEHNTGSMYNRCQSTGEDIRHHTVKHSIFPSDISLDRFKKYPSMSSTGVEWSLNAQSNNNNNNDNRVNCNTYQISEHLEQNTESSVSRNNSTQQTTATTTAATNGRNNHLFWNTPSLTNPSEITNSLYMNNNVTSGNNDVTVTSNDVNPVNSTVNNASHADGNTNNHRSDDLKPCLGWNFPTEFKESNWLASKQTTNFYDIQNSASKSNNLFNENKLYI</sequence>
<evidence type="ECO:0000313" key="9">
    <source>
        <dbReference type="Proteomes" id="UP000050795"/>
    </source>
</evidence>
<reference evidence="9" key="1">
    <citation type="submission" date="2022-06" db="EMBL/GenBank/DDBJ databases">
        <authorList>
            <person name="Berger JAMES D."/>
            <person name="Berger JAMES D."/>
        </authorList>
    </citation>
    <scope>NUCLEOTIDE SEQUENCE [LARGE SCALE GENOMIC DNA]</scope>
</reference>
<evidence type="ECO:0000256" key="2">
    <source>
        <dbReference type="ARBA" id="ARBA00023125"/>
    </source>
</evidence>
<feature type="compositionally biased region" description="Low complexity" evidence="7">
    <location>
        <begin position="116"/>
        <end position="129"/>
    </location>
</feature>
<dbReference type="Proteomes" id="UP000050795">
    <property type="component" value="Unassembled WGS sequence"/>
</dbReference>
<feature type="region of interest" description="Disordered" evidence="7">
    <location>
        <begin position="116"/>
        <end position="155"/>
    </location>
</feature>
<feature type="compositionally biased region" description="Low complexity" evidence="7">
    <location>
        <begin position="139"/>
        <end position="154"/>
    </location>
</feature>
<organism evidence="9 10">
    <name type="scientific">Trichobilharzia regenti</name>
    <name type="common">Nasal bird schistosome</name>
    <dbReference type="NCBI Taxonomy" id="157069"/>
    <lineage>
        <taxon>Eukaryota</taxon>
        <taxon>Metazoa</taxon>
        <taxon>Spiralia</taxon>
        <taxon>Lophotrochozoa</taxon>
        <taxon>Platyhelminthes</taxon>
        <taxon>Trematoda</taxon>
        <taxon>Digenea</taxon>
        <taxon>Strigeidida</taxon>
        <taxon>Schistosomatoidea</taxon>
        <taxon>Schistosomatidae</taxon>
        <taxon>Trichobilharzia</taxon>
    </lineage>
</organism>
<dbReference type="Pfam" id="PF00046">
    <property type="entry name" value="Homeodomain"/>
    <property type="match status" value="1"/>
</dbReference>
<proteinExistence type="predicted"/>
<keyword evidence="4 5" id="KW-0539">Nucleus</keyword>
<dbReference type="SUPFAM" id="SSF46689">
    <property type="entry name" value="Homeodomain-like"/>
    <property type="match status" value="1"/>
</dbReference>
<protein>
    <recommendedName>
        <fullName evidence="8">Homeobox domain-containing protein</fullName>
    </recommendedName>
</protein>
<evidence type="ECO:0000256" key="1">
    <source>
        <dbReference type="ARBA" id="ARBA00004123"/>
    </source>
</evidence>
<evidence type="ECO:0000256" key="7">
    <source>
        <dbReference type="SAM" id="MobiDB-lite"/>
    </source>
</evidence>
<evidence type="ECO:0000256" key="6">
    <source>
        <dbReference type="RuleBase" id="RU000682"/>
    </source>
</evidence>
<feature type="region of interest" description="Disordered" evidence="7">
    <location>
        <begin position="604"/>
        <end position="634"/>
    </location>
</feature>
<dbReference type="InterPro" id="IPR001356">
    <property type="entry name" value="HD"/>
</dbReference>
<dbReference type="GO" id="GO:0005634">
    <property type="term" value="C:nucleus"/>
    <property type="evidence" value="ECO:0007669"/>
    <property type="project" value="UniProtKB-SubCell"/>
</dbReference>
<dbReference type="PANTHER" id="PTHR24329">
    <property type="entry name" value="HOMEOBOX PROTEIN ARISTALESS"/>
    <property type="match status" value="1"/>
</dbReference>
<dbReference type="WBParaSite" id="TREG1_101340.1">
    <property type="protein sequence ID" value="TREG1_101340.1"/>
    <property type="gene ID" value="TREG1_101340"/>
</dbReference>
<feature type="domain" description="Homeobox" evidence="8">
    <location>
        <begin position="235"/>
        <end position="295"/>
    </location>
</feature>
<dbReference type="InterPro" id="IPR009057">
    <property type="entry name" value="Homeodomain-like_sf"/>
</dbReference>
<dbReference type="Gene3D" id="1.10.10.60">
    <property type="entry name" value="Homeodomain-like"/>
    <property type="match status" value="1"/>
</dbReference>
<dbReference type="PANTHER" id="PTHR24329:SF543">
    <property type="entry name" value="FI01017P-RELATED"/>
    <property type="match status" value="1"/>
</dbReference>
<feature type="compositionally biased region" description="Polar residues" evidence="7">
    <location>
        <begin position="606"/>
        <end position="616"/>
    </location>
</feature>
<evidence type="ECO:0000256" key="4">
    <source>
        <dbReference type="ARBA" id="ARBA00023242"/>
    </source>
</evidence>
<reference evidence="10" key="2">
    <citation type="submission" date="2023-11" db="UniProtKB">
        <authorList>
            <consortium name="WormBaseParasite"/>
        </authorList>
    </citation>
    <scope>IDENTIFICATION</scope>
</reference>
<dbReference type="GO" id="GO:0000981">
    <property type="term" value="F:DNA-binding transcription factor activity, RNA polymerase II-specific"/>
    <property type="evidence" value="ECO:0007669"/>
    <property type="project" value="InterPro"/>
</dbReference>
<keyword evidence="2 5" id="KW-0238">DNA-binding</keyword>
<feature type="region of interest" description="Disordered" evidence="7">
    <location>
        <begin position="511"/>
        <end position="537"/>
    </location>
</feature>
<feature type="compositionally biased region" description="Polar residues" evidence="7">
    <location>
        <begin position="522"/>
        <end position="537"/>
    </location>
</feature>
<dbReference type="PROSITE" id="PS00027">
    <property type="entry name" value="HOMEOBOX_1"/>
    <property type="match status" value="1"/>
</dbReference>
<accession>A0AA85INW9</accession>
<dbReference type="GO" id="GO:0000977">
    <property type="term" value="F:RNA polymerase II transcription regulatory region sequence-specific DNA binding"/>
    <property type="evidence" value="ECO:0007669"/>
    <property type="project" value="TreeGrafter"/>
</dbReference>
<feature type="DNA-binding region" description="Homeobox" evidence="5">
    <location>
        <begin position="237"/>
        <end position="296"/>
    </location>
</feature>
<dbReference type="FunFam" id="1.10.10.60:FF:000291">
    <property type="entry name" value="ALX homeobox protein 1"/>
    <property type="match status" value="1"/>
</dbReference>
<dbReference type="InterPro" id="IPR017970">
    <property type="entry name" value="Homeobox_CS"/>
</dbReference>